<dbReference type="InterPro" id="IPR006096">
    <property type="entry name" value="Glu/Leu/Phe/Val/Trp_DH_C"/>
</dbReference>
<protein>
    <submittedName>
        <fullName evidence="2">NADP-specific glutamate dehydrogenase</fullName>
    </submittedName>
</protein>
<dbReference type="Gene3D" id="3.40.50.720">
    <property type="entry name" value="NAD(P)-binding Rossmann-like Domain"/>
    <property type="match status" value="1"/>
</dbReference>
<dbReference type="SUPFAM" id="SSF51735">
    <property type="entry name" value="NAD(P)-binding Rossmann-fold domains"/>
    <property type="match status" value="1"/>
</dbReference>
<dbReference type="InterPro" id="IPR050724">
    <property type="entry name" value="Glu_Leu_Phe_Val_DH"/>
</dbReference>
<sequence length="219" mass="23704">MIKYRTNGKGSLIGKTVAISGAGNVAQHAAIKVLQLGGSVTSLSDSEGSVIATQDGAIDMGFLDKVISHKAQRRQLAEFVSDDDTGIKYVPGQRPWKNVPRVKIAPPCATQNERLKEAQVLINAGCKYVTEGSNMSCTSEASALLESHRKQKQGNATRYAPGKAANSISIPPYNPYSRIITSSCLYLTSLRSFLAIPRLCKLLESSGGLLCYRLWMYGY</sequence>
<dbReference type="SMART" id="SM00839">
    <property type="entry name" value="ELFV_dehydrog"/>
    <property type="match status" value="1"/>
</dbReference>
<dbReference type="Proteomes" id="UP001213799">
    <property type="component" value="Unassembled WGS sequence"/>
</dbReference>
<comment type="caution">
    <text evidence="2">The sequence shown here is derived from an EMBL/GenBank/DDBJ whole genome shotgun (WGS) entry which is preliminary data.</text>
</comment>
<organism evidence="2 3">
    <name type="scientific">Penicillium hordei</name>
    <dbReference type="NCBI Taxonomy" id="40994"/>
    <lineage>
        <taxon>Eukaryota</taxon>
        <taxon>Fungi</taxon>
        <taxon>Dikarya</taxon>
        <taxon>Ascomycota</taxon>
        <taxon>Pezizomycotina</taxon>
        <taxon>Eurotiomycetes</taxon>
        <taxon>Eurotiomycetidae</taxon>
        <taxon>Eurotiales</taxon>
        <taxon>Aspergillaceae</taxon>
        <taxon>Penicillium</taxon>
    </lineage>
</organism>
<dbReference type="EMBL" id="JAQJAE010000005">
    <property type="protein sequence ID" value="KAJ5593680.1"/>
    <property type="molecule type" value="Genomic_DNA"/>
</dbReference>
<evidence type="ECO:0000259" key="1">
    <source>
        <dbReference type="SMART" id="SM00839"/>
    </source>
</evidence>
<reference evidence="2" key="2">
    <citation type="submission" date="2023-01" db="EMBL/GenBank/DDBJ databases">
        <authorList>
            <person name="Petersen C."/>
        </authorList>
    </citation>
    <scope>NUCLEOTIDE SEQUENCE</scope>
    <source>
        <strain evidence="2">IBT 12815</strain>
    </source>
</reference>
<dbReference type="RefSeq" id="XP_056750306.1">
    <property type="nucleotide sequence ID" value="XM_056901638.1"/>
</dbReference>
<feature type="domain" description="Glutamate/phenylalanine/leucine/valine/L-tryptophan dehydrogenase C-terminal" evidence="1">
    <location>
        <begin position="2"/>
        <end position="207"/>
    </location>
</feature>
<dbReference type="Pfam" id="PF00208">
    <property type="entry name" value="ELFV_dehydrog"/>
    <property type="match status" value="1"/>
</dbReference>
<dbReference type="GO" id="GO:0006537">
    <property type="term" value="P:glutamate biosynthetic process"/>
    <property type="evidence" value="ECO:0007669"/>
    <property type="project" value="TreeGrafter"/>
</dbReference>
<dbReference type="PANTHER" id="PTHR43571:SF1">
    <property type="entry name" value="NADP-SPECIFIC GLUTAMATE DEHYDROGENASE 1-RELATED"/>
    <property type="match status" value="1"/>
</dbReference>
<reference evidence="2" key="1">
    <citation type="journal article" date="2023" name="IMA Fungus">
        <title>Comparative genomic study of the Penicillium genus elucidates a diverse pangenome and 15 lateral gene transfer events.</title>
        <authorList>
            <person name="Petersen C."/>
            <person name="Sorensen T."/>
            <person name="Nielsen M.R."/>
            <person name="Sondergaard T.E."/>
            <person name="Sorensen J.L."/>
            <person name="Fitzpatrick D.A."/>
            <person name="Frisvad J.C."/>
            <person name="Nielsen K.L."/>
        </authorList>
    </citation>
    <scope>NUCLEOTIDE SEQUENCE</scope>
    <source>
        <strain evidence="2">IBT 12815</strain>
    </source>
</reference>
<evidence type="ECO:0000313" key="2">
    <source>
        <dbReference type="EMBL" id="KAJ5593680.1"/>
    </source>
</evidence>
<dbReference type="PANTHER" id="PTHR43571">
    <property type="entry name" value="NADP-SPECIFIC GLUTAMATE DEHYDROGENASE 1-RELATED"/>
    <property type="match status" value="1"/>
</dbReference>
<dbReference type="GO" id="GO:0005829">
    <property type="term" value="C:cytosol"/>
    <property type="evidence" value="ECO:0007669"/>
    <property type="project" value="TreeGrafter"/>
</dbReference>
<evidence type="ECO:0000313" key="3">
    <source>
        <dbReference type="Proteomes" id="UP001213799"/>
    </source>
</evidence>
<dbReference type="InterPro" id="IPR036291">
    <property type="entry name" value="NAD(P)-bd_dom_sf"/>
</dbReference>
<accession>A0AAD6DVL8</accession>
<keyword evidence="3" id="KW-1185">Reference proteome</keyword>
<dbReference type="GeneID" id="81591880"/>
<name>A0AAD6DVL8_9EURO</name>
<dbReference type="AlphaFoldDB" id="A0AAD6DVL8"/>
<dbReference type="GO" id="GO:0004354">
    <property type="term" value="F:glutamate dehydrogenase (NADP+) activity"/>
    <property type="evidence" value="ECO:0007669"/>
    <property type="project" value="TreeGrafter"/>
</dbReference>
<proteinExistence type="predicted"/>
<gene>
    <name evidence="2" type="ORF">N7537_010584</name>
</gene>